<dbReference type="PANTHER" id="PTHR10773">
    <property type="entry name" value="DNA-DIRECTED RNA POLYMERASES I, II, AND III SUBUNIT RPABC2"/>
    <property type="match status" value="1"/>
</dbReference>
<evidence type="ECO:0000259" key="2">
    <source>
        <dbReference type="Pfam" id="PF25273"/>
    </source>
</evidence>
<dbReference type="EMBL" id="CAKOGL010000006">
    <property type="protein sequence ID" value="CAH2087238.1"/>
    <property type="molecule type" value="Genomic_DNA"/>
</dbReference>
<keyword evidence="4" id="KW-1185">Reference proteome</keyword>
<sequence>MDHPVSSCNSRQTRKRQKGPENWSVNIKKRARYSSKALPERPVCQHNTNAFKCGSLSMTDISYFHKMFYKKPDKLTQDAHILKYCKPKKIKRRRGRQDSNKKLLQTKFKVFCFSQKRVIPVCQKAFLQILQITKHRINTIMKHFFKTGTLMTERRGGNRKELAFREKLAAVKTFISGFNCDEPHYCRGKTKRYYLAAELSINKMWHMYNAQAANNLKVKKAYFRNIFNTHFNLGFGSPRTDVCSICLQLDELLKAEKDISKRNNIMIQRRVHKLRAKAFFDLVREEKDEMMSFCFDCQKNCPMPKLPDQSTYYSRQIYLYNCTIVQGSSKARLSKENVFAYCWTEDIFAKGSNEIASAVFHRLRSTDLTGIKIVRLIADGCGGQNKNSSMVTMLAKWLINYAPCTVEVVEIVFPVVGHSFIPPDRVFGMIEKDIRKLEIIKNPEEYLNVIKNYSTVIKLGIDFKVYDWKNAMNSCIKDVGRWHFPFQKCKRFFIKRTKTKVDVVVKGDLFYKTSTGMYKGITKRNKNIKCMLTPSEVSSSGHLNINKITDVKKLLLKHYGEIWTEDEQLTFYKSLIVEAESNIEVRSSNNTSNPLREQGVEVLCECQNEETELQI</sequence>
<organism evidence="3 4">
    <name type="scientific">Euphydryas editha</name>
    <name type="common">Edith's checkerspot</name>
    <dbReference type="NCBI Taxonomy" id="104508"/>
    <lineage>
        <taxon>Eukaryota</taxon>
        <taxon>Metazoa</taxon>
        <taxon>Ecdysozoa</taxon>
        <taxon>Arthropoda</taxon>
        <taxon>Hexapoda</taxon>
        <taxon>Insecta</taxon>
        <taxon>Pterygota</taxon>
        <taxon>Neoptera</taxon>
        <taxon>Endopterygota</taxon>
        <taxon>Lepidoptera</taxon>
        <taxon>Glossata</taxon>
        <taxon>Ditrysia</taxon>
        <taxon>Papilionoidea</taxon>
        <taxon>Nymphalidae</taxon>
        <taxon>Nymphalinae</taxon>
        <taxon>Euphydryas</taxon>
    </lineage>
</organism>
<accession>A0AAU9TJV6</accession>
<dbReference type="Pfam" id="PF25273">
    <property type="entry name" value="DUF7869"/>
    <property type="match status" value="1"/>
</dbReference>
<dbReference type="Proteomes" id="UP001153954">
    <property type="component" value="Unassembled WGS sequence"/>
</dbReference>
<name>A0AAU9TJV6_EUPED</name>
<proteinExistence type="predicted"/>
<feature type="compositionally biased region" description="Polar residues" evidence="1">
    <location>
        <begin position="1"/>
        <end position="11"/>
    </location>
</feature>
<comment type="caution">
    <text evidence="3">The sequence shown here is derived from an EMBL/GenBank/DDBJ whole genome shotgun (WGS) entry which is preliminary data.</text>
</comment>
<evidence type="ECO:0000313" key="4">
    <source>
        <dbReference type="Proteomes" id="UP001153954"/>
    </source>
</evidence>
<feature type="region of interest" description="Disordered" evidence="1">
    <location>
        <begin position="1"/>
        <end position="23"/>
    </location>
</feature>
<reference evidence="3" key="1">
    <citation type="submission" date="2022-03" db="EMBL/GenBank/DDBJ databases">
        <authorList>
            <person name="Tunstrom K."/>
        </authorList>
    </citation>
    <scope>NUCLEOTIDE SEQUENCE</scope>
</reference>
<protein>
    <recommendedName>
        <fullName evidence="2">DUF7869 domain-containing protein</fullName>
    </recommendedName>
</protein>
<dbReference type="InterPro" id="IPR057191">
    <property type="entry name" value="DUF7869"/>
</dbReference>
<feature type="domain" description="DUF7869" evidence="2">
    <location>
        <begin position="336"/>
        <end position="485"/>
    </location>
</feature>
<dbReference type="PANTHER" id="PTHR10773:SF19">
    <property type="match status" value="1"/>
</dbReference>
<evidence type="ECO:0000256" key="1">
    <source>
        <dbReference type="SAM" id="MobiDB-lite"/>
    </source>
</evidence>
<dbReference type="AlphaFoldDB" id="A0AAU9TJV6"/>
<evidence type="ECO:0000313" key="3">
    <source>
        <dbReference type="EMBL" id="CAH2087238.1"/>
    </source>
</evidence>
<gene>
    <name evidence="3" type="ORF">EEDITHA_LOCUS3522</name>
</gene>